<dbReference type="OrthoDB" id="26525at2759"/>
<evidence type="ECO:0000259" key="2">
    <source>
        <dbReference type="PROSITE" id="PS50222"/>
    </source>
</evidence>
<sequence>MAQACAVKSLKLTQCTVLNEEKLKQIFKEHDKNNDGLLSKAELKAAFNSLGSIIPSIPAFIGLFLADSNGDGFIGEDELNALAKYAHKMGYTVK</sequence>
<organism evidence="3 4">
    <name type="scientific">Carpinus fangiana</name>
    <dbReference type="NCBI Taxonomy" id="176857"/>
    <lineage>
        <taxon>Eukaryota</taxon>
        <taxon>Viridiplantae</taxon>
        <taxon>Streptophyta</taxon>
        <taxon>Embryophyta</taxon>
        <taxon>Tracheophyta</taxon>
        <taxon>Spermatophyta</taxon>
        <taxon>Magnoliopsida</taxon>
        <taxon>eudicotyledons</taxon>
        <taxon>Gunneridae</taxon>
        <taxon>Pentapetalae</taxon>
        <taxon>rosids</taxon>
        <taxon>fabids</taxon>
        <taxon>Fagales</taxon>
        <taxon>Betulaceae</taxon>
        <taxon>Carpinus</taxon>
    </lineage>
</organism>
<dbReference type="AlphaFoldDB" id="A0A5N6RR92"/>
<dbReference type="PROSITE" id="PS50222">
    <property type="entry name" value="EF_HAND_2"/>
    <property type="match status" value="1"/>
</dbReference>
<dbReference type="Proteomes" id="UP000327013">
    <property type="component" value="Chromosome 7"/>
</dbReference>
<keyword evidence="4" id="KW-1185">Reference proteome</keyword>
<protein>
    <recommendedName>
        <fullName evidence="2">EF-hand domain-containing protein</fullName>
    </recommendedName>
</protein>
<proteinExistence type="predicted"/>
<dbReference type="SUPFAM" id="SSF47473">
    <property type="entry name" value="EF-hand"/>
    <property type="match status" value="1"/>
</dbReference>
<dbReference type="InterPro" id="IPR018247">
    <property type="entry name" value="EF_Hand_1_Ca_BS"/>
</dbReference>
<dbReference type="CDD" id="cd00051">
    <property type="entry name" value="EFh"/>
    <property type="match status" value="1"/>
</dbReference>
<name>A0A5N6RR92_9ROSI</name>
<feature type="domain" description="EF-hand" evidence="2">
    <location>
        <begin position="18"/>
        <end position="53"/>
    </location>
</feature>
<dbReference type="Gene3D" id="1.10.238.10">
    <property type="entry name" value="EF-hand"/>
    <property type="match status" value="1"/>
</dbReference>
<dbReference type="Pfam" id="PF13499">
    <property type="entry name" value="EF-hand_7"/>
    <property type="match status" value="1"/>
</dbReference>
<keyword evidence="1" id="KW-0106">Calcium</keyword>
<dbReference type="InterPro" id="IPR011992">
    <property type="entry name" value="EF-hand-dom_pair"/>
</dbReference>
<accession>A0A5N6RR92</accession>
<dbReference type="SMART" id="SM00054">
    <property type="entry name" value="EFh"/>
    <property type="match status" value="1"/>
</dbReference>
<dbReference type="PROSITE" id="PS00018">
    <property type="entry name" value="EF_HAND_1"/>
    <property type="match status" value="2"/>
</dbReference>
<dbReference type="EMBL" id="CM017327">
    <property type="protein sequence ID" value="KAE8100660.1"/>
    <property type="molecule type" value="Genomic_DNA"/>
</dbReference>
<dbReference type="InterPro" id="IPR002048">
    <property type="entry name" value="EF_hand_dom"/>
</dbReference>
<gene>
    <name evidence="3" type="ORF">FH972_018535</name>
</gene>
<dbReference type="GO" id="GO:0005509">
    <property type="term" value="F:calcium ion binding"/>
    <property type="evidence" value="ECO:0007669"/>
    <property type="project" value="InterPro"/>
</dbReference>
<evidence type="ECO:0000256" key="1">
    <source>
        <dbReference type="ARBA" id="ARBA00022837"/>
    </source>
</evidence>
<evidence type="ECO:0000313" key="3">
    <source>
        <dbReference type="EMBL" id="KAE8100660.1"/>
    </source>
</evidence>
<reference evidence="3 4" key="1">
    <citation type="submission" date="2019-06" db="EMBL/GenBank/DDBJ databases">
        <title>A chromosomal-level reference genome of Carpinus fangiana (Coryloideae, Betulaceae).</title>
        <authorList>
            <person name="Yang X."/>
            <person name="Wang Z."/>
            <person name="Zhang L."/>
            <person name="Hao G."/>
            <person name="Liu J."/>
            <person name="Yang Y."/>
        </authorList>
    </citation>
    <scope>NUCLEOTIDE SEQUENCE [LARGE SCALE GENOMIC DNA]</scope>
    <source>
        <strain evidence="3">Cfa_2016G</strain>
        <tissue evidence="3">Leaf</tissue>
    </source>
</reference>
<evidence type="ECO:0000313" key="4">
    <source>
        <dbReference type="Proteomes" id="UP000327013"/>
    </source>
</evidence>